<reference evidence="3" key="1">
    <citation type="submission" date="2016-12" db="EMBL/GenBank/DDBJ databases">
        <authorList>
            <person name="Brunel B."/>
        </authorList>
    </citation>
    <scope>NUCLEOTIDE SEQUENCE [LARGE SCALE GENOMIC DNA]</scope>
</reference>
<feature type="region of interest" description="Disordered" evidence="1">
    <location>
        <begin position="64"/>
        <end position="90"/>
    </location>
</feature>
<dbReference type="AlphaFoldDB" id="A0A2P9ATP7"/>
<proteinExistence type="predicted"/>
<dbReference type="EMBL" id="FUIG01000057">
    <property type="protein sequence ID" value="SJM34532.1"/>
    <property type="molecule type" value="Genomic_DNA"/>
</dbReference>
<accession>A0A2P9ATP7</accession>
<organism evidence="2 3">
    <name type="scientific">Mesorhizobium delmotii</name>
    <dbReference type="NCBI Taxonomy" id="1631247"/>
    <lineage>
        <taxon>Bacteria</taxon>
        <taxon>Pseudomonadati</taxon>
        <taxon>Pseudomonadota</taxon>
        <taxon>Alphaproteobacteria</taxon>
        <taxon>Hyphomicrobiales</taxon>
        <taxon>Phyllobacteriaceae</taxon>
        <taxon>Mesorhizobium</taxon>
    </lineage>
</organism>
<dbReference type="Proteomes" id="UP000245698">
    <property type="component" value="Unassembled WGS sequence"/>
</dbReference>
<evidence type="ECO:0000313" key="2">
    <source>
        <dbReference type="EMBL" id="SJM34532.1"/>
    </source>
</evidence>
<protein>
    <submittedName>
        <fullName evidence="2">Uncharacterized protein</fullName>
    </submittedName>
</protein>
<evidence type="ECO:0000256" key="1">
    <source>
        <dbReference type="SAM" id="MobiDB-lite"/>
    </source>
</evidence>
<sequence length="90" mass="10357">MENQCLQNRTSSLSCWDRLSPSSQRRIFRPSRRALVNTDVDLLRDPSLAMTGILTVKRVYGPLWPRNDQGNDDKSDHATPSPMRLHLRPI</sequence>
<name>A0A2P9ATP7_9HYPH</name>
<evidence type="ECO:0000313" key="3">
    <source>
        <dbReference type="Proteomes" id="UP000245698"/>
    </source>
</evidence>
<keyword evidence="3" id="KW-1185">Reference proteome</keyword>
<gene>
    <name evidence="2" type="ORF">BQ8482_480015</name>
</gene>